<feature type="region of interest" description="Disordered" evidence="1">
    <location>
        <begin position="87"/>
        <end position="126"/>
    </location>
</feature>
<organism evidence="2 3">
    <name type="scientific">Dermabacter jinjuensis</name>
    <dbReference type="NCBI Taxonomy" id="1667168"/>
    <lineage>
        <taxon>Bacteria</taxon>
        <taxon>Bacillati</taxon>
        <taxon>Actinomycetota</taxon>
        <taxon>Actinomycetes</taxon>
        <taxon>Micrococcales</taxon>
        <taxon>Dermabacteraceae</taxon>
        <taxon>Dermabacter</taxon>
    </lineage>
</organism>
<dbReference type="Proteomes" id="UP000815698">
    <property type="component" value="Chromosome"/>
</dbReference>
<reference evidence="2 3" key="1">
    <citation type="journal article" date="2016" name="Int. J. Syst. Evol. Microbiol.">
        <title>Dermabacter jinjuensis sp. nov., a novel species of the genus Dermabacter isolated from a clinical specimen.</title>
        <authorList>
            <person name="Park Y.K."/>
            <person name="Lee K.M."/>
            <person name="Lee W.K."/>
            <person name="Cho M.J."/>
            <person name="Lee H.S."/>
            <person name="Cho Y.G."/>
            <person name="Lee Y.C."/>
            <person name="Lee W.K."/>
            <person name="Seong W.K."/>
            <person name="Hwang K.J."/>
        </authorList>
    </citation>
    <scope>NUCLEOTIDE SEQUENCE [LARGE SCALE GENOMIC DNA]</scope>
    <source>
        <strain evidence="2 3">32T</strain>
    </source>
</reference>
<evidence type="ECO:0000313" key="3">
    <source>
        <dbReference type="Proteomes" id="UP000815698"/>
    </source>
</evidence>
<accession>A0ABM6PPI6</accession>
<sequence>MPKLPALRHRRNNASESVPVVLRHVVITVDITGTLTVTVDQQPHLPPAGEVWGRSDFAAILDDLTEQRHIPVRVDVYESDGSHFTDIIHAHRPRRTPEPEPDTPAPADEEAATGDPEPEEANRTAESEQLVGFLPGETVLLAQIVEEVAADENGTITPPDTTVMPMVVVGRTSGTLIVQETR</sequence>
<evidence type="ECO:0000313" key="2">
    <source>
        <dbReference type="EMBL" id="ATH97428.1"/>
    </source>
</evidence>
<dbReference type="RefSeq" id="WP_052127034.1">
    <property type="nucleotide sequence ID" value="NZ_CP023482.1"/>
</dbReference>
<name>A0ABM6PPI6_9MICO</name>
<evidence type="ECO:0000256" key="1">
    <source>
        <dbReference type="SAM" id="MobiDB-lite"/>
    </source>
</evidence>
<protein>
    <submittedName>
        <fullName evidence="2">Uncharacterized protein</fullName>
    </submittedName>
</protein>
<gene>
    <name evidence="2" type="ORF">COP05_10390</name>
</gene>
<dbReference type="EMBL" id="CP023482">
    <property type="protein sequence ID" value="ATH97428.1"/>
    <property type="molecule type" value="Genomic_DNA"/>
</dbReference>
<feature type="compositionally biased region" description="Acidic residues" evidence="1">
    <location>
        <begin position="107"/>
        <end position="119"/>
    </location>
</feature>
<proteinExistence type="predicted"/>
<keyword evidence="3" id="KW-1185">Reference proteome</keyword>